<dbReference type="STRING" id="796620.VIBC2010_07234"/>
<name>E3BJH4_9VIBR</name>
<dbReference type="SUPFAM" id="SSF53448">
    <property type="entry name" value="Nucleotide-diphospho-sugar transferases"/>
    <property type="match status" value="1"/>
</dbReference>
<dbReference type="Proteomes" id="UP000002943">
    <property type="component" value="Unassembled WGS sequence"/>
</dbReference>
<comment type="caution">
    <text evidence="2">The sequence shown here is derived from an EMBL/GenBank/DDBJ whole genome shotgun (WGS) entry which is preliminary data.</text>
</comment>
<dbReference type="InterPro" id="IPR001173">
    <property type="entry name" value="Glyco_trans_2-like"/>
</dbReference>
<dbReference type="CDD" id="cd00761">
    <property type="entry name" value="Glyco_tranf_GTA_type"/>
    <property type="match status" value="1"/>
</dbReference>
<accession>E3BJH4</accession>
<dbReference type="GO" id="GO:0016758">
    <property type="term" value="F:hexosyltransferase activity"/>
    <property type="evidence" value="ECO:0007669"/>
    <property type="project" value="UniProtKB-ARBA"/>
</dbReference>
<organism evidence="2 3">
    <name type="scientific">Vibrio caribbeanicus ATCC BAA-2122</name>
    <dbReference type="NCBI Taxonomy" id="796620"/>
    <lineage>
        <taxon>Bacteria</taxon>
        <taxon>Pseudomonadati</taxon>
        <taxon>Pseudomonadota</taxon>
        <taxon>Gammaproteobacteria</taxon>
        <taxon>Vibrionales</taxon>
        <taxon>Vibrionaceae</taxon>
        <taxon>Vibrio</taxon>
    </lineage>
</organism>
<dbReference type="OrthoDB" id="9802649at2"/>
<proteinExistence type="predicted"/>
<dbReference type="RefSeq" id="WP_009601175.1">
    <property type="nucleotide sequence ID" value="NZ_AEIU01000069.1"/>
</dbReference>
<sequence length="289" mass="34204">MKKKSRIPLVSVYIPTYNRSSLLNRAVKSVLSQTIKNIEVIIVDDNSTDDTFELISKLKESDDRVIYLKNNKNMGACFNRNRAISEARGKFVTGLDDDDFFLPMRLENFINYWENKNPDAIALFSNKIVKYTNDIESTYDSKNLVSFNDLCLKNQVGNQIFTLKSTLNKFKYDEGLSSWQDLDLWFNILNSNRSKFFENTKLKDHIIDKSHPHERISNKKVLSYMDSFMTITQKYNFSEKEKYKLKCQVYAYDTRKFGLYRVFNDSIKTQNIYVILRMTKYFLFNKRSF</sequence>
<dbReference type="Gene3D" id="3.90.550.10">
    <property type="entry name" value="Spore Coat Polysaccharide Biosynthesis Protein SpsA, Chain A"/>
    <property type="match status" value="1"/>
</dbReference>
<dbReference type="PANTHER" id="PTHR22916:SF3">
    <property type="entry name" value="UDP-GLCNAC:BETAGAL BETA-1,3-N-ACETYLGLUCOSAMINYLTRANSFERASE-LIKE PROTEIN 1"/>
    <property type="match status" value="1"/>
</dbReference>
<dbReference type="eggNOG" id="COG1215">
    <property type="taxonomic scope" value="Bacteria"/>
</dbReference>
<dbReference type="EMBL" id="AEIU01000069">
    <property type="protein sequence ID" value="EFP96743.1"/>
    <property type="molecule type" value="Genomic_DNA"/>
</dbReference>
<dbReference type="PANTHER" id="PTHR22916">
    <property type="entry name" value="GLYCOSYLTRANSFERASE"/>
    <property type="match status" value="1"/>
</dbReference>
<evidence type="ECO:0000313" key="3">
    <source>
        <dbReference type="Proteomes" id="UP000002943"/>
    </source>
</evidence>
<dbReference type="InterPro" id="IPR029044">
    <property type="entry name" value="Nucleotide-diphossugar_trans"/>
</dbReference>
<keyword evidence="3" id="KW-1185">Reference proteome</keyword>
<evidence type="ECO:0000259" key="1">
    <source>
        <dbReference type="Pfam" id="PF00535"/>
    </source>
</evidence>
<dbReference type="AlphaFoldDB" id="E3BJH4"/>
<reference evidence="2 3" key="1">
    <citation type="journal article" date="2012" name="Int. J. Syst. Evol. Microbiol.">
        <title>Vibrio caribbeanicus sp. nov., isolated from the marine sponge Scleritoderma cyanea.</title>
        <authorList>
            <person name="Hoffmann M."/>
            <person name="Monday S.R."/>
            <person name="Allard M.W."/>
            <person name="Strain E.A."/>
            <person name="Whittaker P."/>
            <person name="Naum M."/>
            <person name="McCarthy P.J."/>
            <person name="Lopez J.V."/>
            <person name="Fischer M."/>
            <person name="Brown E.W."/>
        </authorList>
    </citation>
    <scope>NUCLEOTIDE SEQUENCE [LARGE SCALE GENOMIC DNA]</scope>
    <source>
        <strain evidence="2 3">ATCC BAA-2122</strain>
    </source>
</reference>
<gene>
    <name evidence="2" type="ORF">VIBC2010_07234</name>
</gene>
<feature type="domain" description="Glycosyltransferase 2-like" evidence="1">
    <location>
        <begin position="11"/>
        <end position="139"/>
    </location>
</feature>
<keyword evidence="2" id="KW-0808">Transferase</keyword>
<dbReference type="Pfam" id="PF00535">
    <property type="entry name" value="Glycos_transf_2"/>
    <property type="match status" value="1"/>
</dbReference>
<protein>
    <submittedName>
        <fullName evidence="2">Putative glucuronosyltransferase</fullName>
    </submittedName>
</protein>
<evidence type="ECO:0000313" key="2">
    <source>
        <dbReference type="EMBL" id="EFP96743.1"/>
    </source>
</evidence>